<evidence type="ECO:0000313" key="3">
    <source>
        <dbReference type="Proteomes" id="UP000447545"/>
    </source>
</evidence>
<keyword evidence="3" id="KW-1185">Reference proteome</keyword>
<dbReference type="EMBL" id="WJYA01000007">
    <property type="protein sequence ID" value="MTE27819.1"/>
    <property type="molecule type" value="Genomic_DNA"/>
</dbReference>
<dbReference type="RefSeq" id="WP_155089828.1">
    <property type="nucleotide sequence ID" value="NZ_OZ260095.1"/>
</dbReference>
<comment type="caution">
    <text evidence="2">The sequence shown here is derived from an EMBL/GenBank/DDBJ whole genome shotgun (WGS) entry which is preliminary data.</text>
</comment>
<gene>
    <name evidence="2" type="ORF">F1003_12830</name>
</gene>
<dbReference type="InterPro" id="IPR018247">
    <property type="entry name" value="EF_Hand_1_Ca_BS"/>
</dbReference>
<accession>A0A7K1GI77</accession>
<feature type="domain" description="EF-hand" evidence="1">
    <location>
        <begin position="17"/>
        <end position="52"/>
    </location>
</feature>
<dbReference type="InterPro" id="IPR002048">
    <property type="entry name" value="EF_hand_dom"/>
</dbReference>
<feature type="domain" description="EF-hand" evidence="1">
    <location>
        <begin position="67"/>
        <end position="90"/>
    </location>
</feature>
<dbReference type="SMART" id="SM00054">
    <property type="entry name" value="EFh"/>
    <property type="match status" value="2"/>
</dbReference>
<dbReference type="PROSITE" id="PS50222">
    <property type="entry name" value="EF_HAND_2"/>
    <property type="match status" value="2"/>
</dbReference>
<dbReference type="Proteomes" id="UP000447545">
    <property type="component" value="Unassembled WGS sequence"/>
</dbReference>
<evidence type="ECO:0000313" key="2">
    <source>
        <dbReference type="EMBL" id="MTE27819.1"/>
    </source>
</evidence>
<dbReference type="SUPFAM" id="SSF47473">
    <property type="entry name" value="EF-hand"/>
    <property type="match status" value="1"/>
</dbReference>
<dbReference type="GO" id="GO:0005509">
    <property type="term" value="F:calcium ion binding"/>
    <property type="evidence" value="ECO:0007669"/>
    <property type="project" value="InterPro"/>
</dbReference>
<reference evidence="2 3" key="1">
    <citation type="submission" date="2019-11" db="EMBL/GenBank/DDBJ databases">
        <title>Winogradskyella ouciana sp. nov., isolated from the hadal seawater of the Mariana Trench.</title>
        <authorList>
            <person name="Liu R."/>
        </authorList>
    </citation>
    <scope>NUCLEOTIDE SEQUENCE [LARGE SCALE GENOMIC DNA]</scope>
    <source>
        <strain evidence="2 3">ZXX205</strain>
    </source>
</reference>
<dbReference type="AlphaFoldDB" id="A0A7K1GI77"/>
<dbReference type="InterPro" id="IPR011992">
    <property type="entry name" value="EF-hand-dom_pair"/>
</dbReference>
<sequence length="92" mass="10510">MGRKEDILNKIQILITNHFDTPEEAFAFFDKDGDGKLSKDEIKRLLKQAEISGFIRGIVSSKLIEGYDTDGDELVDWEEFKLAIDEISDESK</sequence>
<dbReference type="Pfam" id="PF13499">
    <property type="entry name" value="EF-hand_7"/>
    <property type="match status" value="1"/>
</dbReference>
<organism evidence="2 3">
    <name type="scientific">Winogradskyella ouciana</name>
    <dbReference type="NCBI Taxonomy" id="2608631"/>
    <lineage>
        <taxon>Bacteria</taxon>
        <taxon>Pseudomonadati</taxon>
        <taxon>Bacteroidota</taxon>
        <taxon>Flavobacteriia</taxon>
        <taxon>Flavobacteriales</taxon>
        <taxon>Flavobacteriaceae</taxon>
        <taxon>Winogradskyella</taxon>
    </lineage>
</organism>
<dbReference type="PROSITE" id="PS00018">
    <property type="entry name" value="EF_HAND_1"/>
    <property type="match status" value="1"/>
</dbReference>
<evidence type="ECO:0000259" key="1">
    <source>
        <dbReference type="PROSITE" id="PS50222"/>
    </source>
</evidence>
<dbReference type="Gene3D" id="1.10.238.10">
    <property type="entry name" value="EF-hand"/>
    <property type="match status" value="1"/>
</dbReference>
<proteinExistence type="predicted"/>
<protein>
    <submittedName>
        <fullName evidence="2">EF-hand domain-containing protein</fullName>
    </submittedName>
</protein>
<name>A0A7K1GI77_9FLAO</name>